<dbReference type="EMBL" id="CP097562">
    <property type="protein sequence ID" value="USF24770.1"/>
    <property type="molecule type" value="Genomic_DNA"/>
</dbReference>
<dbReference type="RefSeq" id="WP_023276799.1">
    <property type="nucleotide sequence ID" value="NZ_CP097562.1"/>
</dbReference>
<sequence>MTKKQIIFSITAFFAALIITLIAAFPLNAVASKIIEDTTAKNRIDLRYDKINVTFFGAAASNIQTGNLVIKNIELDYNPVGLLFKRITFKADSPAFMLTGRLKGSSLNADIKASVSGIAQITGITGSGTVNGKIEYNIKDEKGIVNLESPNKVSVNHPLMSVSVDSLNGQADINKNKLTIKNLSAKGVNSLNVTGYIDLNKQKIDTSILNINGEASMGSYPLKFALTGPARAPKFSIK</sequence>
<dbReference type="Proteomes" id="UP000017429">
    <property type="component" value="Chromosome"/>
</dbReference>
<gene>
    <name evidence="1" type="ORF">N508_001863</name>
</gene>
<evidence type="ECO:0000313" key="2">
    <source>
        <dbReference type="Proteomes" id="UP000017429"/>
    </source>
</evidence>
<evidence type="ECO:0000313" key="1">
    <source>
        <dbReference type="EMBL" id="USF24770.1"/>
    </source>
</evidence>
<protein>
    <submittedName>
        <fullName evidence="1">Uncharacterized protein</fullName>
    </submittedName>
</protein>
<dbReference type="eggNOG" id="ENOG5032ACD">
    <property type="taxonomic scope" value="Bacteria"/>
</dbReference>
<proteinExistence type="predicted"/>
<keyword evidence="2" id="KW-1185">Reference proteome</keyword>
<dbReference type="AlphaFoldDB" id="V2QCK6"/>
<reference evidence="1" key="1">
    <citation type="journal article" date="2014" name="Genome Announc.">
        <title>Draft genome sequences of the altered schaedler flora, a defined bacterial community from gnotobiotic mice.</title>
        <authorList>
            <person name="Wannemuehler M.J."/>
            <person name="Overstreet A.M."/>
            <person name="Ward D.V."/>
            <person name="Phillips G.J."/>
        </authorList>
    </citation>
    <scope>NUCLEOTIDE SEQUENCE</scope>
    <source>
        <strain evidence="1">ASF457</strain>
    </source>
</reference>
<organism evidence="1 2">
    <name type="scientific">Mucispirillum schaedleri ASF457</name>
    <dbReference type="NCBI Taxonomy" id="1379858"/>
    <lineage>
        <taxon>Bacteria</taxon>
        <taxon>Pseudomonadati</taxon>
        <taxon>Deferribacterota</taxon>
        <taxon>Deferribacteres</taxon>
        <taxon>Deferribacterales</taxon>
        <taxon>Mucispirillaceae</taxon>
        <taxon>Mucispirillum</taxon>
    </lineage>
</organism>
<name>V2QCK6_9BACT</name>
<reference evidence="1" key="2">
    <citation type="submission" date="2022-05" db="EMBL/GenBank/DDBJ databases">
        <authorList>
            <person name="Proctor A.L."/>
            <person name="Phillips G.J."/>
            <person name="Wannemuehler M.J."/>
        </authorList>
    </citation>
    <scope>NUCLEOTIDE SEQUENCE</scope>
    <source>
        <strain evidence="1">ASF457</strain>
    </source>
</reference>
<accession>V2QCK6</accession>
<reference evidence="1" key="3">
    <citation type="submission" date="2022-06" db="EMBL/GenBank/DDBJ databases">
        <title>Resources to Facilitate Use of the Altered Schaedler Flora (ASF) Mouse Model to Study Microbiome Function.</title>
        <authorList>
            <person name="Proctor A."/>
            <person name="Parvinroo S."/>
            <person name="Richie T."/>
            <person name="Jia X."/>
            <person name="Lee S.T.M."/>
            <person name="Karp P.D."/>
            <person name="Paley S."/>
            <person name="Kostic A.D."/>
            <person name="Pierre J.F."/>
            <person name="Wannemuehler M.J."/>
            <person name="Phillips G.J."/>
        </authorList>
    </citation>
    <scope>NUCLEOTIDE SEQUENCE</scope>
    <source>
        <strain evidence="1">ASF457</strain>
    </source>
</reference>
<dbReference type="KEGG" id="msch:N508_001863"/>